<accession>H8I775</accession>
<dbReference type="OrthoDB" id="204776at2157"/>
<dbReference type="RefSeq" id="WP_014406157.1">
    <property type="nucleotide sequence ID" value="NC_017034.1"/>
</dbReference>
<feature type="transmembrane region" description="Helical" evidence="1">
    <location>
        <begin position="119"/>
        <end position="144"/>
    </location>
</feature>
<keyword evidence="1" id="KW-1133">Transmembrane helix</keyword>
<dbReference type="STRING" id="1041930.Mtc_1574"/>
<evidence type="ECO:0008006" key="4">
    <source>
        <dbReference type="Google" id="ProtNLM"/>
    </source>
</evidence>
<feature type="transmembrane region" description="Helical" evidence="1">
    <location>
        <begin position="14"/>
        <end position="35"/>
    </location>
</feature>
<evidence type="ECO:0000313" key="2">
    <source>
        <dbReference type="EMBL" id="AFD00326.1"/>
    </source>
</evidence>
<keyword evidence="1" id="KW-0812">Transmembrane</keyword>
<dbReference type="eggNOG" id="arCOG02436">
    <property type="taxonomic scope" value="Archaea"/>
</dbReference>
<dbReference type="GO" id="GO:0005886">
    <property type="term" value="C:plasma membrane"/>
    <property type="evidence" value="ECO:0007669"/>
    <property type="project" value="UniProtKB-SubCell"/>
</dbReference>
<evidence type="ECO:0000256" key="1">
    <source>
        <dbReference type="SAM" id="Phobius"/>
    </source>
</evidence>
<keyword evidence="1" id="KW-0472">Membrane</keyword>
<keyword evidence="3" id="KW-1185">Reference proteome</keyword>
<feature type="transmembrane region" description="Helical" evidence="1">
    <location>
        <begin position="235"/>
        <end position="258"/>
    </location>
</feature>
<dbReference type="EMBL" id="CP003243">
    <property type="protein sequence ID" value="AFD00326.1"/>
    <property type="molecule type" value="Genomic_DNA"/>
</dbReference>
<dbReference type="HOGENOM" id="CLU_064090_3_0_2"/>
<gene>
    <name evidence="2" type="ordered locus">Mtc_1574</name>
</gene>
<evidence type="ECO:0000313" key="3">
    <source>
        <dbReference type="Proteomes" id="UP000005233"/>
    </source>
</evidence>
<dbReference type="AlphaFoldDB" id="H8I775"/>
<dbReference type="KEGG" id="mez:Mtc_1574"/>
<feature type="transmembrane region" description="Helical" evidence="1">
    <location>
        <begin position="76"/>
        <end position="98"/>
    </location>
</feature>
<reference evidence="2 3" key="1">
    <citation type="journal article" date="2012" name="J. Bacteriol.">
        <title>Complete genome sequence of a thermophilic methanogen, Methanocella conradii HZ254, isolated from Chinese rice field soil.</title>
        <authorList>
            <person name="Lu Z."/>
            <person name="Lu Y."/>
        </authorList>
    </citation>
    <scope>NUCLEOTIDE SEQUENCE [LARGE SCALE GENOMIC DNA]</scope>
    <source>
        <strain evidence="3">DSM 24694 / JCM 17849 / CGMCC 1.5162 / HZ254</strain>
    </source>
</reference>
<feature type="transmembrane region" description="Helical" evidence="1">
    <location>
        <begin position="156"/>
        <end position="181"/>
    </location>
</feature>
<dbReference type="GeneID" id="11971712"/>
<dbReference type="PANTHER" id="PTHR37305">
    <property type="entry name" value="INTEGRAL MEMBRANE PROTEIN-RELATED"/>
    <property type="match status" value="1"/>
</dbReference>
<dbReference type="GO" id="GO:0140359">
    <property type="term" value="F:ABC-type transporter activity"/>
    <property type="evidence" value="ECO:0007669"/>
    <property type="project" value="InterPro"/>
</dbReference>
<protein>
    <recommendedName>
        <fullName evidence="4">ABC-type transport system involved in multi-copper enzyme maturation, permease component</fullName>
    </recommendedName>
</protein>
<dbReference type="Proteomes" id="UP000005233">
    <property type="component" value="Chromosome"/>
</dbReference>
<dbReference type="PANTHER" id="PTHR37305:SF1">
    <property type="entry name" value="MEMBRANE PROTEIN"/>
    <property type="match status" value="1"/>
</dbReference>
<proteinExistence type="predicted"/>
<organism evidence="2 3">
    <name type="scientific">Methanocella conradii (strain DSM 24694 / JCM 17849 / CGMCC 1.5162 / HZ254)</name>
    <dbReference type="NCBI Taxonomy" id="1041930"/>
    <lineage>
        <taxon>Archaea</taxon>
        <taxon>Methanobacteriati</taxon>
        <taxon>Methanobacteriota</taxon>
        <taxon>Stenosarchaea group</taxon>
        <taxon>Methanomicrobia</taxon>
        <taxon>Methanocellales</taxon>
        <taxon>Methanocellaceae</taxon>
        <taxon>Methanocella</taxon>
    </lineage>
</organism>
<feature type="transmembrane region" description="Helical" evidence="1">
    <location>
        <begin position="193"/>
        <end position="215"/>
    </location>
</feature>
<dbReference type="Pfam" id="PF12679">
    <property type="entry name" value="ABC2_membrane_2"/>
    <property type="match status" value="1"/>
</dbReference>
<name>H8I775_METCZ</name>
<sequence>MALELFKQALKDRFMGALIVSVLLFLYIFWIATFYPQLSDMGDVYAQMLQNPTFKAFLGDEMFALTTFSGFMGVEVFSYMGLVIGAYVAFMTASFVAGEIEQKTSDLLLSLPVSRVGVIVSRFMALMPIVAIIMLSMLAGIYAGARYIDEGVQIEWYALAMLFLGAFTLAVGAASLFISALMSDGKRSALTSIGILLAMYLVENIGAVVTGIDWARRLSLFHYLKLNTIAVSHTVNWNNMAVLLAITAVFLILAAIAFRQRDINVT</sequence>